<dbReference type="InterPro" id="IPR018330">
    <property type="entry name" value="RecT_fam"/>
</dbReference>
<reference evidence="2" key="1">
    <citation type="submission" date="2023-03" db="EMBL/GenBank/DDBJ databases">
        <title>MT1 and MT2 Draft Genomes of Novel Species.</title>
        <authorList>
            <person name="Venkateswaran K."/>
        </authorList>
    </citation>
    <scope>NUCLEOTIDE SEQUENCE</scope>
    <source>
        <strain evidence="2">F6_8S_P_1A</strain>
    </source>
</reference>
<evidence type="ECO:0000313" key="2">
    <source>
        <dbReference type="EMBL" id="MDN4598480.1"/>
    </source>
</evidence>
<keyword evidence="3" id="KW-1185">Reference proteome</keyword>
<dbReference type="EMBL" id="JAROCB010000004">
    <property type="protein sequence ID" value="MDN4598480.1"/>
    <property type="molecule type" value="Genomic_DNA"/>
</dbReference>
<evidence type="ECO:0000313" key="3">
    <source>
        <dbReference type="Proteomes" id="UP001174210"/>
    </source>
</evidence>
<dbReference type="RefSeq" id="WP_301219824.1">
    <property type="nucleotide sequence ID" value="NZ_JAROCB010000004.1"/>
</dbReference>
<protein>
    <submittedName>
        <fullName evidence="2">Recombinase RecT</fullName>
    </submittedName>
</protein>
<dbReference type="InterPro" id="IPR004590">
    <property type="entry name" value="ssDNA_annealing_RecT"/>
</dbReference>
<dbReference type="Pfam" id="PF03837">
    <property type="entry name" value="RecT"/>
    <property type="match status" value="1"/>
</dbReference>
<proteinExistence type="predicted"/>
<name>A0ABT8J0A8_9MICO</name>
<sequence length="351" mass="39346">MTTALARIEDDPAGQALFERREDFVRFLGGEQQAERFIQEAFAAVNANPMLRRCTASSLFGALYFAAQIDLPVGGPMQQFHLTPRQNWNADIRAKEWQVVPVVGYNGLITLAMNSGEYDAIEGKLVYENDDVDLPWDDETGTHFKLRPAPEGARGELRGVIGRALVKGADRSLVEWLDIETIRDRMRPANWERTPWKTDEAAMVKKTGIRRVSKYTAKSRNSWKFALALEADQAVVNLDELGELKVDRTEPPTEDWKSIIEATKDKADLEREWKRLVGSQSREVIEEFRPLVAAHGATLTVDSRADRPSDAELAAAAVGREPEAGEPSEEEYLRYEADEYAAAVARGEVQP</sequence>
<organism evidence="2 3">
    <name type="scientific">Leifsonia virtsii</name>
    <dbReference type="NCBI Taxonomy" id="3035915"/>
    <lineage>
        <taxon>Bacteria</taxon>
        <taxon>Bacillati</taxon>
        <taxon>Actinomycetota</taxon>
        <taxon>Actinomycetes</taxon>
        <taxon>Micrococcales</taxon>
        <taxon>Microbacteriaceae</taxon>
        <taxon>Leifsonia</taxon>
    </lineage>
</organism>
<dbReference type="Proteomes" id="UP001174210">
    <property type="component" value="Unassembled WGS sequence"/>
</dbReference>
<evidence type="ECO:0000256" key="1">
    <source>
        <dbReference type="SAM" id="MobiDB-lite"/>
    </source>
</evidence>
<dbReference type="NCBIfam" id="TIGR00616">
    <property type="entry name" value="rect"/>
    <property type="match status" value="1"/>
</dbReference>
<accession>A0ABT8J0A8</accession>
<gene>
    <name evidence="2" type="ORF">P5G59_15105</name>
</gene>
<comment type="caution">
    <text evidence="2">The sequence shown here is derived from an EMBL/GenBank/DDBJ whole genome shotgun (WGS) entry which is preliminary data.</text>
</comment>
<feature type="region of interest" description="Disordered" evidence="1">
    <location>
        <begin position="303"/>
        <end position="330"/>
    </location>
</feature>